<evidence type="ECO:0000256" key="3">
    <source>
        <dbReference type="ARBA" id="ARBA00022748"/>
    </source>
</evidence>
<proteinExistence type="predicted"/>
<dbReference type="InterPro" id="IPR003593">
    <property type="entry name" value="AAA+_ATPase"/>
</dbReference>
<sequence length="211" mass="23830">MSKNIKQLVGYRITDSKGNRQLFNNICFSALKGCLLYVYGPNGSGKTTLLKIIAALSAASKGNIICNEQMLDLTPITRGISFMKSHPIFDEDQTVVEYLTHWAFAYNGVNRLSYESIYRSLDRVGLNNEKYHKISFLSLGQRKRLQISLTLLVNRPVWIMDEPTIGLDKYWVGQLSLLIEEKCIKGGIVILTTHTQITINNVKTHSIYIGV</sequence>
<dbReference type="RefSeq" id="YP_007890587.1">
    <property type="nucleotide sequence ID" value="NC_021125.1"/>
</dbReference>
<dbReference type="SUPFAM" id="SSF52540">
    <property type="entry name" value="P-loop containing nucleoside triphosphate hydrolases"/>
    <property type="match status" value="1"/>
</dbReference>
<keyword evidence="6" id="KW-0472">Membrane</keyword>
<evidence type="ECO:0000256" key="4">
    <source>
        <dbReference type="ARBA" id="ARBA00022840"/>
    </source>
</evidence>
<dbReference type="InterPro" id="IPR003439">
    <property type="entry name" value="ABC_transporter-like_ATP-bd"/>
</dbReference>
<gene>
    <name evidence="8" type="primary">ccmA</name>
</gene>
<dbReference type="Pfam" id="PF00005">
    <property type="entry name" value="ABC_tran"/>
    <property type="match status" value="1"/>
</dbReference>
<organism evidence="8">
    <name type="scientific">Histiona aroides</name>
    <name type="common">Flagellate</name>
    <dbReference type="NCBI Taxonomy" id="392300"/>
    <lineage>
        <taxon>Eukaryota</taxon>
        <taxon>Discoba</taxon>
        <taxon>Jakobida</taxon>
        <taxon>Histionina</taxon>
        <taxon>Histionidae</taxon>
        <taxon>Histiona</taxon>
    </lineage>
</organism>
<dbReference type="GO" id="GO:0017004">
    <property type="term" value="P:cytochrome complex assembly"/>
    <property type="evidence" value="ECO:0007669"/>
    <property type="project" value="UniProtKB-KW"/>
</dbReference>
<dbReference type="PANTHER" id="PTHR43499:SF1">
    <property type="entry name" value="ABC TRANSPORTER I FAMILY MEMBER 1"/>
    <property type="match status" value="1"/>
</dbReference>
<keyword evidence="8" id="KW-0496">Mitochondrion</keyword>
<evidence type="ECO:0000256" key="1">
    <source>
        <dbReference type="ARBA" id="ARBA00022448"/>
    </source>
</evidence>
<dbReference type="Gene3D" id="3.40.50.300">
    <property type="entry name" value="P-loop containing nucleotide triphosphate hydrolases"/>
    <property type="match status" value="1"/>
</dbReference>
<reference evidence="8" key="1">
    <citation type="journal article" date="2004" name="RNA">
        <title>Mitochondrial 3' tRNA editing in the jakobid Seculamonas ecuadoriensis: a novel mechanism and implications for tRNA processing.</title>
        <authorList>
            <person name="Leigh J."/>
            <person name="Lang B.F."/>
        </authorList>
    </citation>
    <scope>NUCLEOTIDE SEQUENCE</scope>
    <source>
        <strain evidence="8">ATCC 50634</strain>
    </source>
</reference>
<dbReference type="AlphaFoldDB" id="M4Q9N1"/>
<name>M4Q9N1_HISAR</name>
<keyword evidence="5" id="KW-1278">Translocase</keyword>
<evidence type="ECO:0000313" key="8">
    <source>
        <dbReference type="EMBL" id="AGH24081.1"/>
    </source>
</evidence>
<keyword evidence="4 8" id="KW-0067">ATP-binding</keyword>
<dbReference type="GeneID" id="16029397"/>
<dbReference type="GO" id="GO:0016887">
    <property type="term" value="F:ATP hydrolysis activity"/>
    <property type="evidence" value="ECO:0007669"/>
    <property type="project" value="InterPro"/>
</dbReference>
<dbReference type="PROSITE" id="PS00211">
    <property type="entry name" value="ABC_TRANSPORTER_1"/>
    <property type="match status" value="1"/>
</dbReference>
<accession>M4Q9N1</accession>
<keyword evidence="3" id="KW-0201">Cytochrome c-type biogenesis</keyword>
<reference evidence="8" key="2">
    <citation type="journal article" date="2006" name="RNA">
        <title>Hybrid E. coli--Mitochondrial ribonuclease P RNAs are catalytically active.</title>
        <authorList>
            <person name="Seif E."/>
            <person name="Cadieux A."/>
            <person name="Lang B.F."/>
        </authorList>
    </citation>
    <scope>NUCLEOTIDE SEQUENCE</scope>
    <source>
        <strain evidence="8">ATCC 50634</strain>
    </source>
</reference>
<dbReference type="PROSITE" id="PS50893">
    <property type="entry name" value="ABC_TRANSPORTER_2"/>
    <property type="match status" value="1"/>
</dbReference>
<dbReference type="SMART" id="SM00382">
    <property type="entry name" value="AAA"/>
    <property type="match status" value="1"/>
</dbReference>
<dbReference type="InterPro" id="IPR005895">
    <property type="entry name" value="ABC_transptr_haem_export_CcmA"/>
</dbReference>
<dbReference type="NCBIfam" id="TIGR01189">
    <property type="entry name" value="ccmA"/>
    <property type="match status" value="1"/>
</dbReference>
<dbReference type="GO" id="GO:0005524">
    <property type="term" value="F:ATP binding"/>
    <property type="evidence" value="ECO:0007669"/>
    <property type="project" value="UniProtKB-KW"/>
</dbReference>
<protein>
    <submittedName>
        <fullName evidence="8">ABC transporter ATP-binding subunit</fullName>
    </submittedName>
</protein>
<evidence type="ECO:0000259" key="7">
    <source>
        <dbReference type="PROSITE" id="PS50893"/>
    </source>
</evidence>
<keyword evidence="1" id="KW-0813">Transport</keyword>
<evidence type="ECO:0000256" key="6">
    <source>
        <dbReference type="ARBA" id="ARBA00023136"/>
    </source>
</evidence>
<dbReference type="PANTHER" id="PTHR43499">
    <property type="entry name" value="ABC TRANSPORTER I FAMILY MEMBER 1"/>
    <property type="match status" value="1"/>
</dbReference>
<dbReference type="InterPro" id="IPR027417">
    <property type="entry name" value="P-loop_NTPase"/>
</dbReference>
<reference evidence="8" key="3">
    <citation type="journal article" date="2013" name="Genome Biol. Evol.">
        <title>Strikingly bacteria-like and gene-rich mitochondrial genomes throughout jakobid protists.</title>
        <authorList>
            <person name="Burger G."/>
            <person name="Gray M.W."/>
            <person name="Forget L."/>
            <person name="Lang B.F."/>
        </authorList>
    </citation>
    <scope>NUCLEOTIDE SEQUENCE</scope>
    <source>
        <strain evidence="8">ATCC 50634</strain>
    </source>
</reference>
<keyword evidence="2" id="KW-0547">Nucleotide-binding</keyword>
<feature type="domain" description="ABC transporter" evidence="7">
    <location>
        <begin position="8"/>
        <end position="211"/>
    </location>
</feature>
<evidence type="ECO:0000256" key="2">
    <source>
        <dbReference type="ARBA" id="ARBA00022741"/>
    </source>
</evidence>
<dbReference type="GO" id="GO:0022857">
    <property type="term" value="F:transmembrane transporter activity"/>
    <property type="evidence" value="ECO:0007669"/>
    <property type="project" value="InterPro"/>
</dbReference>
<dbReference type="EMBL" id="KC353353">
    <property type="protein sequence ID" value="AGH24081.1"/>
    <property type="molecule type" value="Genomic_DNA"/>
</dbReference>
<evidence type="ECO:0000256" key="5">
    <source>
        <dbReference type="ARBA" id="ARBA00022967"/>
    </source>
</evidence>
<geneLocation type="mitochondrion" evidence="8"/>
<dbReference type="InterPro" id="IPR017871">
    <property type="entry name" value="ABC_transporter-like_CS"/>
</dbReference>